<gene>
    <name evidence="2" type="ORF">ACFFJ8_23705</name>
</gene>
<dbReference type="RefSeq" id="WP_373567511.1">
    <property type="nucleotide sequence ID" value="NZ_JANHOF010000001.1"/>
</dbReference>
<reference evidence="2 3" key="1">
    <citation type="submission" date="2024-09" db="EMBL/GenBank/DDBJ databases">
        <authorList>
            <person name="Sun Q."/>
            <person name="Mori K."/>
        </authorList>
    </citation>
    <scope>NUCLEOTIDE SEQUENCE [LARGE SCALE GENOMIC DNA]</scope>
    <source>
        <strain evidence="2 3">CCM 4839</strain>
    </source>
</reference>
<keyword evidence="2" id="KW-0012">Acyltransferase</keyword>
<dbReference type="PANTHER" id="PTHR43610">
    <property type="entry name" value="BLL6696 PROTEIN"/>
    <property type="match status" value="1"/>
</dbReference>
<dbReference type="EMBL" id="JBHLVF010000041">
    <property type="protein sequence ID" value="MFC0394355.1"/>
    <property type="molecule type" value="Genomic_DNA"/>
</dbReference>
<comment type="caution">
    <text evidence="2">The sequence shown here is derived from an EMBL/GenBank/DDBJ whole genome shotgun (WGS) entry which is preliminary data.</text>
</comment>
<sequence length="72" mass="8672">MLKYAFETLKVVRVEIITTTENERSQQAIERLGATKEGILRKKYNRMDYVIYGIIDCDWYDVKNRLEYFLSE</sequence>
<keyword evidence="3" id="KW-1185">Reference proteome</keyword>
<dbReference type="SUPFAM" id="SSF55729">
    <property type="entry name" value="Acyl-CoA N-acyltransferases (Nat)"/>
    <property type="match status" value="1"/>
</dbReference>
<evidence type="ECO:0000259" key="1">
    <source>
        <dbReference type="Pfam" id="PF13302"/>
    </source>
</evidence>
<keyword evidence="2" id="KW-0808">Transferase</keyword>
<dbReference type="GO" id="GO:0016746">
    <property type="term" value="F:acyltransferase activity"/>
    <property type="evidence" value="ECO:0007669"/>
    <property type="project" value="UniProtKB-KW"/>
</dbReference>
<evidence type="ECO:0000313" key="2">
    <source>
        <dbReference type="EMBL" id="MFC0394355.1"/>
    </source>
</evidence>
<name>A0ABV6JEL2_9BACL</name>
<dbReference type="InterPro" id="IPR000182">
    <property type="entry name" value="GNAT_dom"/>
</dbReference>
<proteinExistence type="predicted"/>
<protein>
    <submittedName>
        <fullName evidence="2">GNAT family N-acetyltransferase</fullName>
        <ecNumber evidence="2">2.3.-.-</ecNumber>
    </submittedName>
</protein>
<dbReference type="Proteomes" id="UP001589818">
    <property type="component" value="Unassembled WGS sequence"/>
</dbReference>
<feature type="domain" description="N-acetyltransferase" evidence="1">
    <location>
        <begin position="1"/>
        <end position="35"/>
    </location>
</feature>
<organism evidence="2 3">
    <name type="scientific">Paenibacillus mendelii</name>
    <dbReference type="NCBI Taxonomy" id="206163"/>
    <lineage>
        <taxon>Bacteria</taxon>
        <taxon>Bacillati</taxon>
        <taxon>Bacillota</taxon>
        <taxon>Bacilli</taxon>
        <taxon>Bacillales</taxon>
        <taxon>Paenibacillaceae</taxon>
        <taxon>Paenibacillus</taxon>
    </lineage>
</organism>
<accession>A0ABV6JEL2</accession>
<dbReference type="Gene3D" id="3.40.630.30">
    <property type="match status" value="1"/>
</dbReference>
<dbReference type="PANTHER" id="PTHR43610:SF1">
    <property type="entry name" value="N-ACETYLTRANSFERASE DOMAIN-CONTAINING PROTEIN"/>
    <property type="match status" value="1"/>
</dbReference>
<dbReference type="InterPro" id="IPR016181">
    <property type="entry name" value="Acyl_CoA_acyltransferase"/>
</dbReference>
<dbReference type="Pfam" id="PF13302">
    <property type="entry name" value="Acetyltransf_3"/>
    <property type="match status" value="1"/>
</dbReference>
<evidence type="ECO:0000313" key="3">
    <source>
        <dbReference type="Proteomes" id="UP001589818"/>
    </source>
</evidence>
<dbReference type="EC" id="2.3.-.-" evidence="2"/>